<gene>
    <name evidence="2" type="ORF">HMI01_12320</name>
    <name evidence="3" type="ORF">SAMN05421668_11183</name>
</gene>
<evidence type="ECO:0000313" key="3">
    <source>
        <dbReference type="EMBL" id="SFS82451.1"/>
    </source>
</evidence>
<evidence type="ECO:0000256" key="1">
    <source>
        <dbReference type="SAM" id="Phobius"/>
    </source>
</evidence>
<evidence type="ECO:0000313" key="4">
    <source>
        <dbReference type="Proteomes" id="UP000199139"/>
    </source>
</evidence>
<name>A0A1I6SZN5_9BACI</name>
<keyword evidence="5" id="KW-1185">Reference proteome</keyword>
<dbReference type="OrthoDB" id="9965638at2"/>
<dbReference type="AlphaFoldDB" id="A0A1I6SZN5"/>
<dbReference type="RefSeq" id="WP_143103158.1">
    <property type="nucleotide sequence ID" value="NZ_BJWJ01000010.1"/>
</dbReference>
<dbReference type="Proteomes" id="UP000321773">
    <property type="component" value="Unassembled WGS sequence"/>
</dbReference>
<accession>A0A1I6SZN5</accession>
<evidence type="ECO:0000313" key="2">
    <source>
        <dbReference type="EMBL" id="GEM04244.1"/>
    </source>
</evidence>
<dbReference type="STRING" id="306541.SAMN05421668_11183"/>
<dbReference type="EMBL" id="FPAI01000011">
    <property type="protein sequence ID" value="SFS82451.1"/>
    <property type="molecule type" value="Genomic_DNA"/>
</dbReference>
<reference evidence="3 4" key="1">
    <citation type="submission" date="2016-10" db="EMBL/GenBank/DDBJ databases">
        <authorList>
            <person name="de Groot N.N."/>
        </authorList>
    </citation>
    <scope>NUCLEOTIDE SEQUENCE [LARGE SCALE GENOMIC DNA]</scope>
    <source>
        <strain evidence="3 4">DSM 17074</strain>
    </source>
</reference>
<protein>
    <submittedName>
        <fullName evidence="3">Uncharacterized protein</fullName>
    </submittedName>
</protein>
<dbReference type="EMBL" id="BJWJ01000010">
    <property type="protein sequence ID" value="GEM04244.1"/>
    <property type="molecule type" value="Genomic_DNA"/>
</dbReference>
<keyword evidence="1" id="KW-0812">Transmembrane</keyword>
<proteinExistence type="predicted"/>
<evidence type="ECO:0000313" key="5">
    <source>
        <dbReference type="Proteomes" id="UP000321773"/>
    </source>
</evidence>
<dbReference type="Proteomes" id="UP000199139">
    <property type="component" value="Unassembled WGS sequence"/>
</dbReference>
<feature type="transmembrane region" description="Helical" evidence="1">
    <location>
        <begin position="12"/>
        <end position="28"/>
    </location>
</feature>
<organism evidence="3 4">
    <name type="scientific">Halolactibacillus miurensis</name>
    <dbReference type="NCBI Taxonomy" id="306541"/>
    <lineage>
        <taxon>Bacteria</taxon>
        <taxon>Bacillati</taxon>
        <taxon>Bacillota</taxon>
        <taxon>Bacilli</taxon>
        <taxon>Bacillales</taxon>
        <taxon>Bacillaceae</taxon>
        <taxon>Halolactibacillus</taxon>
    </lineage>
</organism>
<keyword evidence="1" id="KW-1133">Transmembrane helix</keyword>
<sequence length="133" mass="15299">MMKEKKRVKTLLINVLIAGLAIVSFWYTNQEPLKESAYDVEVTDEHVIIDLEFTVTNKHFSKRYAVINYQPFIHNHAIDIVEIDPKLLGANESLHGSHTIYLNKENMSDATIKQLINKDISPIQSVTLGKRHR</sequence>
<reference evidence="2 5" key="2">
    <citation type="submission" date="2019-07" db="EMBL/GenBank/DDBJ databases">
        <title>Whole genome shotgun sequence of Halolactibacillus miurensis NBRC 100873.</title>
        <authorList>
            <person name="Hosoyama A."/>
            <person name="Uohara A."/>
            <person name="Ohji S."/>
            <person name="Ichikawa N."/>
        </authorList>
    </citation>
    <scope>NUCLEOTIDE SEQUENCE [LARGE SCALE GENOMIC DNA]</scope>
    <source>
        <strain evidence="2 5">NBRC 100873</strain>
    </source>
</reference>
<keyword evidence="1" id="KW-0472">Membrane</keyword>